<evidence type="ECO:0000313" key="2">
    <source>
        <dbReference type="Proteomes" id="UP000501690"/>
    </source>
</evidence>
<dbReference type="GO" id="GO:0048046">
    <property type="term" value="C:apoplast"/>
    <property type="evidence" value="ECO:0007669"/>
    <property type="project" value="TreeGrafter"/>
</dbReference>
<protein>
    <submittedName>
        <fullName evidence="1">Phosphoenolpyruvate carboxylase</fullName>
    </submittedName>
</protein>
<sequence length="121" mass="13751">MTGSNIEETLKRLVTQLKKTPQEVFDALMNQTVDLVLIANPTQSIHKSLLQKHGRYICYITLTNICYIMKDGTEYAEKNGMFFIETSTKTADNINELFEDFTSYLGIPAITFENEGATMLK</sequence>
<dbReference type="InterPro" id="IPR027417">
    <property type="entry name" value="P-loop_NTPase"/>
</dbReference>
<reference evidence="1 2" key="1">
    <citation type="submission" date="2019-04" db="EMBL/GenBank/DDBJ databases">
        <title>An improved genome assembly and genetic linkage map for asparagus bean, Vigna unguiculata ssp. sesquipedialis.</title>
        <authorList>
            <person name="Xia Q."/>
            <person name="Zhang R."/>
            <person name="Dong Y."/>
        </authorList>
    </citation>
    <scope>NUCLEOTIDE SEQUENCE [LARGE SCALE GENOMIC DNA]</scope>
    <source>
        <tissue evidence="1">Leaf</tissue>
    </source>
</reference>
<organism evidence="1 2">
    <name type="scientific">Vigna unguiculata</name>
    <name type="common">Cowpea</name>
    <dbReference type="NCBI Taxonomy" id="3917"/>
    <lineage>
        <taxon>Eukaryota</taxon>
        <taxon>Viridiplantae</taxon>
        <taxon>Streptophyta</taxon>
        <taxon>Embryophyta</taxon>
        <taxon>Tracheophyta</taxon>
        <taxon>Spermatophyta</taxon>
        <taxon>Magnoliopsida</taxon>
        <taxon>eudicotyledons</taxon>
        <taxon>Gunneridae</taxon>
        <taxon>Pentapetalae</taxon>
        <taxon>rosids</taxon>
        <taxon>fabids</taxon>
        <taxon>Fabales</taxon>
        <taxon>Fabaceae</taxon>
        <taxon>Papilionoideae</taxon>
        <taxon>50 kb inversion clade</taxon>
        <taxon>NPAAA clade</taxon>
        <taxon>indigoferoid/millettioid clade</taxon>
        <taxon>Phaseoleae</taxon>
        <taxon>Vigna</taxon>
    </lineage>
</organism>
<dbReference type="GO" id="GO:0005829">
    <property type="term" value="C:cytosol"/>
    <property type="evidence" value="ECO:0007669"/>
    <property type="project" value="TreeGrafter"/>
</dbReference>
<dbReference type="SUPFAM" id="SSF51621">
    <property type="entry name" value="Phosphoenolpyruvate/pyruvate domain"/>
    <property type="match status" value="1"/>
</dbReference>
<dbReference type="Gene3D" id="3.40.50.300">
    <property type="entry name" value="P-loop containing nucleotide triphosphate hydrolases"/>
    <property type="match status" value="1"/>
</dbReference>
<dbReference type="EMBL" id="CP039353">
    <property type="protein sequence ID" value="QCE06875.1"/>
    <property type="molecule type" value="Genomic_DNA"/>
</dbReference>
<accession>A0A4D6N450</accession>
<dbReference type="InterPro" id="IPR021135">
    <property type="entry name" value="PEP_COase"/>
</dbReference>
<dbReference type="Pfam" id="PF00071">
    <property type="entry name" value="Ras"/>
    <property type="match status" value="1"/>
</dbReference>
<dbReference type="Pfam" id="PF00311">
    <property type="entry name" value="PEPcase"/>
    <property type="match status" value="1"/>
</dbReference>
<dbReference type="Proteomes" id="UP000501690">
    <property type="component" value="Linkage Group LG9"/>
</dbReference>
<dbReference type="GO" id="GO:0003924">
    <property type="term" value="F:GTPase activity"/>
    <property type="evidence" value="ECO:0007669"/>
    <property type="project" value="InterPro"/>
</dbReference>
<keyword evidence="1" id="KW-0670">Pyruvate</keyword>
<evidence type="ECO:0000313" key="1">
    <source>
        <dbReference type="EMBL" id="QCE06875.1"/>
    </source>
</evidence>
<dbReference type="GO" id="GO:0008964">
    <property type="term" value="F:phosphoenolpyruvate carboxylase activity"/>
    <property type="evidence" value="ECO:0007669"/>
    <property type="project" value="InterPro"/>
</dbReference>
<keyword evidence="2" id="KW-1185">Reference proteome</keyword>
<dbReference type="AlphaFoldDB" id="A0A4D6N450"/>
<dbReference type="GO" id="GO:0005525">
    <property type="term" value="F:GTP binding"/>
    <property type="evidence" value="ECO:0007669"/>
    <property type="project" value="InterPro"/>
</dbReference>
<gene>
    <name evidence="1" type="ORF">DEO72_LG9g1889</name>
</gene>
<dbReference type="GO" id="GO:0015977">
    <property type="term" value="P:carbon fixation"/>
    <property type="evidence" value="ECO:0007669"/>
    <property type="project" value="InterPro"/>
</dbReference>
<dbReference type="GO" id="GO:0006099">
    <property type="term" value="P:tricarboxylic acid cycle"/>
    <property type="evidence" value="ECO:0007669"/>
    <property type="project" value="InterPro"/>
</dbReference>
<dbReference type="InterPro" id="IPR001806">
    <property type="entry name" value="Small_GTPase"/>
</dbReference>
<dbReference type="PANTHER" id="PTHR30523">
    <property type="entry name" value="PHOSPHOENOLPYRUVATE CARBOXYLASE"/>
    <property type="match status" value="1"/>
</dbReference>
<dbReference type="PANTHER" id="PTHR30523:SF47">
    <property type="entry name" value="PHOSPHOENOLPYRUVATE CARBOXYLASE 2"/>
    <property type="match status" value="1"/>
</dbReference>
<dbReference type="InterPro" id="IPR015813">
    <property type="entry name" value="Pyrv/PenolPyrv_kinase-like_dom"/>
</dbReference>
<name>A0A4D6N450_VIGUN</name>
<dbReference type="GO" id="GO:0009507">
    <property type="term" value="C:chloroplast"/>
    <property type="evidence" value="ECO:0007669"/>
    <property type="project" value="TreeGrafter"/>
</dbReference>
<proteinExistence type="predicted"/>
<dbReference type="GO" id="GO:0048366">
    <property type="term" value="P:leaf development"/>
    <property type="evidence" value="ECO:0007669"/>
    <property type="project" value="TreeGrafter"/>
</dbReference>